<proteinExistence type="predicted"/>
<keyword evidence="9" id="KW-1185">Reference proteome</keyword>
<protein>
    <submittedName>
        <fullName evidence="8">PspC domain-containing protein</fullName>
    </submittedName>
</protein>
<evidence type="ECO:0000313" key="8">
    <source>
        <dbReference type="EMBL" id="RSL35067.1"/>
    </source>
</evidence>
<accession>A0A3R9RGQ3</accession>
<evidence type="ECO:0000256" key="3">
    <source>
        <dbReference type="ARBA" id="ARBA00022692"/>
    </source>
</evidence>
<keyword evidence="5 6" id="KW-0472">Membrane</keyword>
<evidence type="ECO:0000256" key="6">
    <source>
        <dbReference type="SAM" id="Phobius"/>
    </source>
</evidence>
<dbReference type="InterPro" id="IPR007168">
    <property type="entry name" value="Phageshock_PspC_N"/>
</dbReference>
<dbReference type="PANTHER" id="PTHR33885">
    <property type="entry name" value="PHAGE SHOCK PROTEIN C"/>
    <property type="match status" value="1"/>
</dbReference>
<comment type="subcellular location">
    <subcellularLocation>
        <location evidence="1">Cell membrane</location>
        <topology evidence="1">Single-pass membrane protein</topology>
    </subcellularLocation>
</comment>
<dbReference type="AlphaFoldDB" id="A0A3R9RGQ3"/>
<evidence type="ECO:0000256" key="1">
    <source>
        <dbReference type="ARBA" id="ARBA00004162"/>
    </source>
</evidence>
<evidence type="ECO:0000256" key="5">
    <source>
        <dbReference type="ARBA" id="ARBA00023136"/>
    </source>
</evidence>
<keyword evidence="2" id="KW-1003">Cell membrane</keyword>
<organism evidence="8 9">
    <name type="scientific">Salibacterium salarium</name>
    <dbReference type="NCBI Taxonomy" id="284579"/>
    <lineage>
        <taxon>Bacteria</taxon>
        <taxon>Bacillati</taxon>
        <taxon>Bacillota</taxon>
        <taxon>Bacilli</taxon>
        <taxon>Bacillales</taxon>
        <taxon>Bacillaceae</taxon>
    </lineage>
</organism>
<keyword evidence="3 6" id="KW-0812">Transmembrane</keyword>
<dbReference type="GO" id="GO:0005886">
    <property type="term" value="C:plasma membrane"/>
    <property type="evidence" value="ECO:0007669"/>
    <property type="project" value="UniProtKB-SubCell"/>
</dbReference>
<feature type="transmembrane region" description="Helical" evidence="6">
    <location>
        <begin position="33"/>
        <end position="58"/>
    </location>
</feature>
<dbReference type="EMBL" id="RBVX01000001">
    <property type="protein sequence ID" value="RSL35067.1"/>
    <property type="molecule type" value="Genomic_DNA"/>
</dbReference>
<keyword evidence="4 6" id="KW-1133">Transmembrane helix</keyword>
<evidence type="ECO:0000313" key="9">
    <source>
        <dbReference type="Proteomes" id="UP000275076"/>
    </source>
</evidence>
<comment type="caution">
    <text evidence="8">The sequence shown here is derived from an EMBL/GenBank/DDBJ whole genome shotgun (WGS) entry which is preliminary data.</text>
</comment>
<sequence length="66" mass="7331">MKKLERSRHNQMLAGVCGGIAHYFDVDPTLVRIITVILFFVTAVFPIPVAYIILAVIMPNEGDSVE</sequence>
<evidence type="ECO:0000259" key="7">
    <source>
        <dbReference type="Pfam" id="PF04024"/>
    </source>
</evidence>
<reference evidence="8 9" key="1">
    <citation type="submission" date="2018-10" db="EMBL/GenBank/DDBJ databases">
        <title>Draft genome sequence of Bacillus salarius IM0101, isolated from a hypersaline soil in Inner Mongolia, China.</title>
        <authorList>
            <person name="Yamprayoonswat W."/>
            <person name="Boonvisut S."/>
            <person name="Jumpathong W."/>
            <person name="Sittihan S."/>
            <person name="Ruangsuj P."/>
            <person name="Wanthongcharoen S."/>
            <person name="Thongpramul N."/>
            <person name="Pimmason S."/>
            <person name="Yu B."/>
            <person name="Yasawong M."/>
        </authorList>
    </citation>
    <scope>NUCLEOTIDE SEQUENCE [LARGE SCALE GENOMIC DNA]</scope>
    <source>
        <strain evidence="8 9">IM0101</strain>
    </source>
</reference>
<evidence type="ECO:0000256" key="4">
    <source>
        <dbReference type="ARBA" id="ARBA00022989"/>
    </source>
</evidence>
<dbReference type="RefSeq" id="WP_125553352.1">
    <property type="nucleotide sequence ID" value="NZ_RBVX01000001.1"/>
</dbReference>
<dbReference type="PANTHER" id="PTHR33885:SF3">
    <property type="entry name" value="PHAGE SHOCK PROTEIN C"/>
    <property type="match status" value="1"/>
</dbReference>
<feature type="domain" description="Phage shock protein PspC N-terminal" evidence="7">
    <location>
        <begin position="2"/>
        <end position="61"/>
    </location>
</feature>
<dbReference type="OrthoDB" id="9815286at2"/>
<dbReference type="Pfam" id="PF04024">
    <property type="entry name" value="PspC"/>
    <property type="match status" value="1"/>
</dbReference>
<dbReference type="Proteomes" id="UP000275076">
    <property type="component" value="Unassembled WGS sequence"/>
</dbReference>
<dbReference type="InterPro" id="IPR052027">
    <property type="entry name" value="PspC"/>
</dbReference>
<name>A0A3R9RGQ3_9BACI</name>
<evidence type="ECO:0000256" key="2">
    <source>
        <dbReference type="ARBA" id="ARBA00022475"/>
    </source>
</evidence>
<gene>
    <name evidence="8" type="ORF">D7Z54_00380</name>
</gene>